<dbReference type="EMBL" id="ML742045">
    <property type="protein sequence ID" value="KAE8152928.1"/>
    <property type="molecule type" value="Genomic_DNA"/>
</dbReference>
<dbReference type="AlphaFoldDB" id="A0A5N6U2X9"/>
<protein>
    <submittedName>
        <fullName evidence="1">Uncharacterized protein</fullName>
    </submittedName>
</protein>
<reference evidence="1 2" key="1">
    <citation type="submission" date="2019-04" db="EMBL/GenBank/DDBJ databases">
        <title>Friends and foes A comparative genomics study of 23 Aspergillus species from section Flavi.</title>
        <authorList>
            <consortium name="DOE Joint Genome Institute"/>
            <person name="Kjaerbolling I."/>
            <person name="Vesth T."/>
            <person name="Frisvad J.C."/>
            <person name="Nybo J.L."/>
            <person name="Theobald S."/>
            <person name="Kildgaard S."/>
            <person name="Isbrandt T."/>
            <person name="Kuo A."/>
            <person name="Sato A."/>
            <person name="Lyhne E.K."/>
            <person name="Kogle M.E."/>
            <person name="Wiebenga A."/>
            <person name="Kun R.S."/>
            <person name="Lubbers R.J."/>
            <person name="Makela M.R."/>
            <person name="Barry K."/>
            <person name="Chovatia M."/>
            <person name="Clum A."/>
            <person name="Daum C."/>
            <person name="Haridas S."/>
            <person name="He G."/>
            <person name="LaButti K."/>
            <person name="Lipzen A."/>
            <person name="Mondo S."/>
            <person name="Riley R."/>
            <person name="Salamov A."/>
            <person name="Simmons B.A."/>
            <person name="Magnuson J.K."/>
            <person name="Henrissat B."/>
            <person name="Mortensen U.H."/>
            <person name="Larsen T.O."/>
            <person name="Devries R.P."/>
            <person name="Grigoriev I.V."/>
            <person name="Machida M."/>
            <person name="Baker S.E."/>
            <person name="Andersen M.R."/>
        </authorList>
    </citation>
    <scope>NUCLEOTIDE SEQUENCE [LARGE SCALE GENOMIC DNA]</scope>
    <source>
        <strain evidence="1 2">IBT 18842</strain>
    </source>
</reference>
<organism evidence="1 2">
    <name type="scientific">Aspergillus avenaceus</name>
    <dbReference type="NCBI Taxonomy" id="36643"/>
    <lineage>
        <taxon>Eukaryota</taxon>
        <taxon>Fungi</taxon>
        <taxon>Dikarya</taxon>
        <taxon>Ascomycota</taxon>
        <taxon>Pezizomycotina</taxon>
        <taxon>Eurotiomycetes</taxon>
        <taxon>Eurotiomycetidae</taxon>
        <taxon>Eurotiales</taxon>
        <taxon>Aspergillaceae</taxon>
        <taxon>Aspergillus</taxon>
        <taxon>Aspergillus subgen. Circumdati</taxon>
    </lineage>
</organism>
<accession>A0A5N6U2X9</accession>
<proteinExistence type="predicted"/>
<gene>
    <name evidence="1" type="ORF">BDV25DRAFT_150181</name>
</gene>
<keyword evidence="2" id="KW-1185">Reference proteome</keyword>
<sequence>MAFTQHVTGITVVNYDVGNLANTPDNYTPDVAIFNADLPSITRPNHLPGDIKPSHSGQ</sequence>
<dbReference type="OrthoDB" id="4367324at2759"/>
<dbReference type="Proteomes" id="UP000325780">
    <property type="component" value="Unassembled WGS sequence"/>
</dbReference>
<name>A0A5N6U2X9_ASPAV</name>
<evidence type="ECO:0000313" key="1">
    <source>
        <dbReference type="EMBL" id="KAE8152928.1"/>
    </source>
</evidence>
<evidence type="ECO:0000313" key="2">
    <source>
        <dbReference type="Proteomes" id="UP000325780"/>
    </source>
</evidence>